<dbReference type="InterPro" id="IPR051430">
    <property type="entry name" value="Fungal_TF_Env_Response"/>
</dbReference>
<reference evidence="9" key="1">
    <citation type="submission" date="2023-11" db="EMBL/GenBank/DDBJ databases">
        <title>The genome sequences of three competitors of mushroom-forming fungi.</title>
        <authorList>
            <person name="Beijen E."/>
            <person name="Ohm R.A."/>
        </authorList>
    </citation>
    <scope>NUCLEOTIDE SEQUENCE</scope>
    <source>
        <strain evidence="9">CBS 100526</strain>
    </source>
</reference>
<dbReference type="Gene3D" id="3.40.630.30">
    <property type="match status" value="1"/>
</dbReference>
<evidence type="ECO:0000256" key="6">
    <source>
        <dbReference type="ARBA" id="ARBA00023242"/>
    </source>
</evidence>
<dbReference type="CDD" id="cd04301">
    <property type="entry name" value="NAT_SF"/>
    <property type="match status" value="1"/>
</dbReference>
<dbReference type="SMART" id="SM00906">
    <property type="entry name" value="Fungal_trans"/>
    <property type="match status" value="1"/>
</dbReference>
<dbReference type="PROSITE" id="PS51186">
    <property type="entry name" value="GNAT"/>
    <property type="match status" value="1"/>
</dbReference>
<dbReference type="InterPro" id="IPR007219">
    <property type="entry name" value="XnlR_reg_dom"/>
</dbReference>
<keyword evidence="3" id="KW-0805">Transcription regulation</keyword>
<dbReference type="PANTHER" id="PTHR31944">
    <property type="entry name" value="HEME-RESPONSIVE ZINC FINGER TRANSCRIPTION FACTOR HAP1"/>
    <property type="match status" value="1"/>
</dbReference>
<evidence type="ECO:0000256" key="2">
    <source>
        <dbReference type="ARBA" id="ARBA00022833"/>
    </source>
</evidence>
<dbReference type="Pfam" id="PF13508">
    <property type="entry name" value="Acetyltransf_7"/>
    <property type="match status" value="1"/>
</dbReference>
<dbReference type="AlphaFoldDB" id="A0AAE1IKP5"/>
<dbReference type="InterPro" id="IPR016181">
    <property type="entry name" value="Acyl_CoA_acyltransferase"/>
</dbReference>
<evidence type="ECO:0000256" key="5">
    <source>
        <dbReference type="ARBA" id="ARBA00023163"/>
    </source>
</evidence>
<dbReference type="CDD" id="cd12148">
    <property type="entry name" value="fungal_TF_MHR"/>
    <property type="match status" value="1"/>
</dbReference>
<evidence type="ECO:0000256" key="7">
    <source>
        <dbReference type="SAM" id="MobiDB-lite"/>
    </source>
</evidence>
<dbReference type="GO" id="GO:0016747">
    <property type="term" value="F:acyltransferase activity, transferring groups other than amino-acyl groups"/>
    <property type="evidence" value="ECO:0007669"/>
    <property type="project" value="InterPro"/>
</dbReference>
<comment type="caution">
    <text evidence="9">The sequence shown here is derived from an EMBL/GenBank/DDBJ whole genome shotgun (WGS) entry which is preliminary data.</text>
</comment>
<keyword evidence="4" id="KW-0238">DNA-binding</keyword>
<name>A0AAE1IKP5_9HYPO</name>
<evidence type="ECO:0000259" key="8">
    <source>
        <dbReference type="PROSITE" id="PS51186"/>
    </source>
</evidence>
<dbReference type="Pfam" id="PF04082">
    <property type="entry name" value="Fungal_trans"/>
    <property type="match status" value="1"/>
</dbReference>
<accession>A0AAE1IKP5</accession>
<keyword evidence="2" id="KW-0862">Zinc</keyword>
<evidence type="ECO:0000313" key="10">
    <source>
        <dbReference type="Proteomes" id="UP001273209"/>
    </source>
</evidence>
<sequence length="919" mass="101549">MTIRVRESTEDDIPAIARIAAAAFHPETDAIAARLFPARLVGEGEAYSWRYAKKTASLSSTDAIIVVAVDDSLNDQVVGFALWDVYGQSQPENAKAANQPPSAAQQLPPPSFDQEAYAELRAIVSADHQEMFGERGIKDVWHLDYLGVDPQQQRKGIGKILLDWGISRAASEGKDCYLLATPAGKTLYDKTGFEEPWTNSNTNLTAAGDPRSHVLNVAGASSSVTEVTLAAAASRPRHSAPTGSIRRSPESGIGKLAEYPAPRTASDHGGRENETLNAATSTLGPNDLSNTPGANEIQNPTRPRFVDPELHHLRERVRRLERSLVHVPVHDISQAGRDVLAGEPGMPDAHIILNKTRIMRWSHWVGIAKEFDPIISCYGVICGFGDINSIRSTETRALIVETSDLLRKCKSVARSLKIGRPSRCLSSLNFDLTPPSREVADKMAALYFQSFESTHRILHEPTFWRVYERFWSSPESASNTLRLQVLLVIAIGSSLVPHVESDAGLHHAVHQWIYAAETWLSGPLEKDRLNISGLQIHCLVMLARQMFSIGGDFIWISSGSLVHRAMQIGLHRDPKHLPPMSVLQAQLRRRLWATILELVVQSSLDSALPSRISFDEFDTEAPANSNDSEIGESATELKPHPKEIFTGTSMQLILLGSLPTRLRILSLLNGLNTELSYLDVLDLSADILQTCRQWNTFARDNKASGVTPFHRNLLDYLLRRFLIPLHCPFANKARVNPLFHYSLKVSIDTAMTIASPEPDEGFLNLMAIAGGLFREGIRYATSIIGLELLAQVEAQYLDGTLHRSSHYINHLKKTIAEMVSQSLERIRQDETNVKSHMFLCMITAQAEATEQGVSGEGRIVKSARDSISLCLELLQNRLGTTGLSIPTPDVESVSIGERDDYIYGLDFDMDFFLAETGFS</sequence>
<gene>
    <name evidence="9" type="ORF">Triagg1_13</name>
</gene>
<keyword evidence="10" id="KW-1185">Reference proteome</keyword>
<dbReference type="PANTHER" id="PTHR31944:SF129">
    <property type="entry name" value="ASPYRIDONES CLUSTER REGULATOR APDR-RELATED"/>
    <property type="match status" value="1"/>
</dbReference>
<dbReference type="InterPro" id="IPR000182">
    <property type="entry name" value="GNAT_dom"/>
</dbReference>
<evidence type="ECO:0000256" key="3">
    <source>
        <dbReference type="ARBA" id="ARBA00023015"/>
    </source>
</evidence>
<evidence type="ECO:0000256" key="1">
    <source>
        <dbReference type="ARBA" id="ARBA00022723"/>
    </source>
</evidence>
<keyword evidence="1" id="KW-0479">Metal-binding</keyword>
<dbReference type="SUPFAM" id="SSF55729">
    <property type="entry name" value="Acyl-CoA N-acyltransferases (Nat)"/>
    <property type="match status" value="1"/>
</dbReference>
<proteinExistence type="predicted"/>
<dbReference type="EMBL" id="JAWRVG010000001">
    <property type="protein sequence ID" value="KAK4085023.1"/>
    <property type="molecule type" value="Genomic_DNA"/>
</dbReference>
<dbReference type="GO" id="GO:0001228">
    <property type="term" value="F:DNA-binding transcription activator activity, RNA polymerase II-specific"/>
    <property type="evidence" value="ECO:0007669"/>
    <property type="project" value="TreeGrafter"/>
</dbReference>
<feature type="region of interest" description="Disordered" evidence="7">
    <location>
        <begin position="231"/>
        <end position="304"/>
    </location>
</feature>
<feature type="domain" description="N-acetyltransferase" evidence="8">
    <location>
        <begin position="3"/>
        <end position="216"/>
    </location>
</feature>
<keyword evidence="5" id="KW-0804">Transcription</keyword>
<organism evidence="9 10">
    <name type="scientific">Trichoderma aggressivum f. europaeum</name>
    <dbReference type="NCBI Taxonomy" id="173218"/>
    <lineage>
        <taxon>Eukaryota</taxon>
        <taxon>Fungi</taxon>
        <taxon>Dikarya</taxon>
        <taxon>Ascomycota</taxon>
        <taxon>Pezizomycotina</taxon>
        <taxon>Sordariomycetes</taxon>
        <taxon>Hypocreomycetidae</taxon>
        <taxon>Hypocreales</taxon>
        <taxon>Hypocreaceae</taxon>
        <taxon>Trichoderma</taxon>
    </lineage>
</organism>
<dbReference type="GO" id="GO:0005634">
    <property type="term" value="C:nucleus"/>
    <property type="evidence" value="ECO:0007669"/>
    <property type="project" value="TreeGrafter"/>
</dbReference>
<feature type="compositionally biased region" description="Basic and acidic residues" evidence="7">
    <location>
        <begin position="265"/>
        <end position="274"/>
    </location>
</feature>
<feature type="compositionally biased region" description="Polar residues" evidence="7">
    <location>
        <begin position="275"/>
        <end position="301"/>
    </location>
</feature>
<evidence type="ECO:0000313" key="9">
    <source>
        <dbReference type="EMBL" id="KAK4085023.1"/>
    </source>
</evidence>
<dbReference type="GO" id="GO:0008270">
    <property type="term" value="F:zinc ion binding"/>
    <property type="evidence" value="ECO:0007669"/>
    <property type="project" value="InterPro"/>
</dbReference>
<evidence type="ECO:0000256" key="4">
    <source>
        <dbReference type="ARBA" id="ARBA00023125"/>
    </source>
</evidence>
<dbReference type="GeneID" id="87915259"/>
<dbReference type="Proteomes" id="UP001273209">
    <property type="component" value="Unassembled WGS sequence"/>
</dbReference>
<dbReference type="GO" id="GO:0000978">
    <property type="term" value="F:RNA polymerase II cis-regulatory region sequence-specific DNA binding"/>
    <property type="evidence" value="ECO:0007669"/>
    <property type="project" value="TreeGrafter"/>
</dbReference>
<dbReference type="RefSeq" id="XP_062760363.1">
    <property type="nucleotide sequence ID" value="XM_062895127.1"/>
</dbReference>
<keyword evidence="6" id="KW-0539">Nucleus</keyword>
<dbReference type="GO" id="GO:0006351">
    <property type="term" value="P:DNA-templated transcription"/>
    <property type="evidence" value="ECO:0007669"/>
    <property type="project" value="InterPro"/>
</dbReference>
<protein>
    <submittedName>
        <fullName evidence="9">Transcriptional regulator family: Fungal Specific TF</fullName>
    </submittedName>
</protein>